<gene>
    <name evidence="1" type="ORF">KSW38_19705</name>
</gene>
<comment type="caution">
    <text evidence="1">The sequence shown here is derived from an EMBL/GenBank/DDBJ whole genome shotgun (WGS) entry which is preliminary data.</text>
</comment>
<dbReference type="RefSeq" id="WP_216926647.1">
    <property type="nucleotide sequence ID" value="NZ_JAHOPC010000015.1"/>
</dbReference>
<evidence type="ECO:0000313" key="1">
    <source>
        <dbReference type="EMBL" id="MBU8868525.1"/>
    </source>
</evidence>
<dbReference type="EMBL" id="JAHOPC010000015">
    <property type="protein sequence ID" value="MBU8868525.1"/>
    <property type="molecule type" value="Genomic_DNA"/>
</dbReference>
<sequence>MRLPGFDLFEGGFHVDDQAFAHPFVPDRALVRRGECVVFLGDLAPVALLETSFC</sequence>
<dbReference type="Proteomes" id="UP000824166">
    <property type="component" value="Unassembled WGS sequence"/>
</dbReference>
<keyword evidence="2" id="KW-1185">Reference proteome</keyword>
<evidence type="ECO:0000313" key="2">
    <source>
        <dbReference type="Proteomes" id="UP000824166"/>
    </source>
</evidence>
<protein>
    <submittedName>
        <fullName evidence="1">Uncharacterized protein</fullName>
    </submittedName>
</protein>
<reference evidence="1 2" key="1">
    <citation type="submission" date="2021-06" db="EMBL/GenBank/DDBJ databases">
        <authorList>
            <person name="Jeong J.W."/>
        </authorList>
    </citation>
    <scope>NUCLEOTIDE SEQUENCE [LARGE SCALE GENOMIC DNA]</scope>
    <source>
        <strain evidence="1 2">MMS21-TAE1-1</strain>
    </source>
</reference>
<proteinExistence type="predicted"/>
<accession>A0ABS6IAS8</accession>
<name>A0ABS6IAS8_9MICC</name>
<organism evidence="1 2">
    <name type="scientific">Paenarthrobacter aromaticivorans</name>
    <dbReference type="NCBI Taxonomy" id="2849150"/>
    <lineage>
        <taxon>Bacteria</taxon>
        <taxon>Bacillati</taxon>
        <taxon>Actinomycetota</taxon>
        <taxon>Actinomycetes</taxon>
        <taxon>Micrococcales</taxon>
        <taxon>Micrococcaceae</taxon>
        <taxon>Paenarthrobacter</taxon>
    </lineage>
</organism>